<reference evidence="2 3" key="1">
    <citation type="submission" date="2021-09" db="EMBL/GenBank/DDBJ databases">
        <title>Genomic insights and catalytic innovation underlie evolution of tropane alkaloids biosynthesis.</title>
        <authorList>
            <person name="Wang Y.-J."/>
            <person name="Tian T."/>
            <person name="Huang J.-P."/>
            <person name="Huang S.-X."/>
        </authorList>
    </citation>
    <scope>NUCLEOTIDE SEQUENCE [LARGE SCALE GENOMIC DNA]</scope>
    <source>
        <strain evidence="2">KIB-2018</strain>
        <tissue evidence="2">Leaf</tissue>
    </source>
</reference>
<dbReference type="PANTHER" id="PTHR47603">
    <property type="entry name" value="PPR CONTAINING-LIKE PROTEIN"/>
    <property type="match status" value="1"/>
</dbReference>
<dbReference type="AlphaFoldDB" id="A0AAV8TXC1"/>
<dbReference type="Gene3D" id="1.25.40.10">
    <property type="entry name" value="Tetratricopeptide repeat domain"/>
    <property type="match status" value="1"/>
</dbReference>
<evidence type="ECO:0000313" key="3">
    <source>
        <dbReference type="Proteomes" id="UP001159364"/>
    </source>
</evidence>
<dbReference type="Proteomes" id="UP001159364">
    <property type="component" value="Linkage Group LG03"/>
</dbReference>
<dbReference type="EMBL" id="JAIWQS010000003">
    <property type="protein sequence ID" value="KAJ8770519.1"/>
    <property type="molecule type" value="Genomic_DNA"/>
</dbReference>
<accession>A0AAV8TXC1</accession>
<dbReference type="PANTHER" id="PTHR47603:SF1">
    <property type="entry name" value="PPR CONTAINING-LIKE PROTEIN"/>
    <property type="match status" value="1"/>
</dbReference>
<sequence>MWRSPAMSSLLSQLSRARVAGIEGFISRYGTMAQSQLSSYNASKSVSSVKEEFHHQSTLKNSDSDAQHKQKNQIGKHVSGRAKVDVFLRMLSNLEDSKETVYGALDSWVAWEQKFPTVLLKNALIALEKEQQWHRVIQIIKWMLSKGQGNTMGTYGQLILALDMDNRAEEAHTFWVKKIGIDLHSVSWQLCNRMMAIYNRNNMPEYLIKLFKGLEAFDRKPPDKTIVRKVANAFEVLGMLEEKDRVLEKYNHLFIKREKVHINKSRDVVSKKKRK</sequence>
<feature type="region of interest" description="Disordered" evidence="1">
    <location>
        <begin position="53"/>
        <end position="75"/>
    </location>
</feature>
<comment type="caution">
    <text evidence="2">The sequence shown here is derived from an EMBL/GenBank/DDBJ whole genome shotgun (WGS) entry which is preliminary data.</text>
</comment>
<keyword evidence="3" id="KW-1185">Reference proteome</keyword>
<gene>
    <name evidence="2" type="ORF">K2173_018010</name>
</gene>
<name>A0AAV8TXC1_9ROSI</name>
<evidence type="ECO:0000313" key="2">
    <source>
        <dbReference type="EMBL" id="KAJ8770519.1"/>
    </source>
</evidence>
<evidence type="ECO:0008006" key="4">
    <source>
        <dbReference type="Google" id="ProtNLM"/>
    </source>
</evidence>
<protein>
    <recommendedName>
        <fullName evidence="4">Pentatricopeptide repeat-containing protein</fullName>
    </recommendedName>
</protein>
<dbReference type="InterPro" id="IPR011990">
    <property type="entry name" value="TPR-like_helical_dom_sf"/>
</dbReference>
<evidence type="ECO:0000256" key="1">
    <source>
        <dbReference type="SAM" id="MobiDB-lite"/>
    </source>
</evidence>
<organism evidence="2 3">
    <name type="scientific">Erythroxylum novogranatense</name>
    <dbReference type="NCBI Taxonomy" id="1862640"/>
    <lineage>
        <taxon>Eukaryota</taxon>
        <taxon>Viridiplantae</taxon>
        <taxon>Streptophyta</taxon>
        <taxon>Embryophyta</taxon>
        <taxon>Tracheophyta</taxon>
        <taxon>Spermatophyta</taxon>
        <taxon>Magnoliopsida</taxon>
        <taxon>eudicotyledons</taxon>
        <taxon>Gunneridae</taxon>
        <taxon>Pentapetalae</taxon>
        <taxon>rosids</taxon>
        <taxon>fabids</taxon>
        <taxon>Malpighiales</taxon>
        <taxon>Erythroxylaceae</taxon>
        <taxon>Erythroxylum</taxon>
    </lineage>
</organism>
<proteinExistence type="predicted"/>